<dbReference type="EMBL" id="GGEC01054488">
    <property type="protein sequence ID" value="MBX34972.1"/>
    <property type="molecule type" value="Transcribed_RNA"/>
</dbReference>
<name>A0A2P2MXN1_RHIMU</name>
<sequence>MNYQKYSIFVYPNISI</sequence>
<evidence type="ECO:0000313" key="1">
    <source>
        <dbReference type="EMBL" id="MBX34972.1"/>
    </source>
</evidence>
<reference evidence="1" key="1">
    <citation type="submission" date="2018-02" db="EMBL/GenBank/DDBJ databases">
        <title>Rhizophora mucronata_Transcriptome.</title>
        <authorList>
            <person name="Meera S.P."/>
            <person name="Sreeshan A."/>
            <person name="Augustine A."/>
        </authorList>
    </citation>
    <scope>NUCLEOTIDE SEQUENCE</scope>
    <source>
        <tissue evidence="1">Leaf</tissue>
    </source>
</reference>
<organism evidence="1">
    <name type="scientific">Rhizophora mucronata</name>
    <name type="common">Asiatic mangrove</name>
    <dbReference type="NCBI Taxonomy" id="61149"/>
    <lineage>
        <taxon>Eukaryota</taxon>
        <taxon>Viridiplantae</taxon>
        <taxon>Streptophyta</taxon>
        <taxon>Embryophyta</taxon>
        <taxon>Tracheophyta</taxon>
        <taxon>Spermatophyta</taxon>
        <taxon>Magnoliopsida</taxon>
        <taxon>eudicotyledons</taxon>
        <taxon>Gunneridae</taxon>
        <taxon>Pentapetalae</taxon>
        <taxon>rosids</taxon>
        <taxon>fabids</taxon>
        <taxon>Malpighiales</taxon>
        <taxon>Rhizophoraceae</taxon>
        <taxon>Rhizophora</taxon>
    </lineage>
</organism>
<dbReference type="AlphaFoldDB" id="A0A2P2MXN1"/>
<protein>
    <submittedName>
        <fullName evidence="1">Uncharacterized protein</fullName>
    </submittedName>
</protein>
<accession>A0A2P2MXN1</accession>
<proteinExistence type="predicted"/>